<comment type="caution">
    <text evidence="1">The sequence shown here is derived from an EMBL/GenBank/DDBJ whole genome shotgun (WGS) entry which is preliminary data.</text>
</comment>
<reference evidence="1" key="1">
    <citation type="submission" date="2021-05" db="EMBL/GenBank/DDBJ databases">
        <authorList>
            <person name="Pan Q."/>
            <person name="Jouanno E."/>
            <person name="Zahm M."/>
            <person name="Klopp C."/>
            <person name="Cabau C."/>
            <person name="Louis A."/>
            <person name="Berthelot C."/>
            <person name="Parey E."/>
            <person name="Roest Crollius H."/>
            <person name="Montfort J."/>
            <person name="Robinson-Rechavi M."/>
            <person name="Bouchez O."/>
            <person name="Lampietro C."/>
            <person name="Lopez Roques C."/>
            <person name="Donnadieu C."/>
            <person name="Postlethwait J."/>
            <person name="Bobe J."/>
            <person name="Dillon D."/>
            <person name="Chandos A."/>
            <person name="von Hippel F."/>
            <person name="Guiguen Y."/>
        </authorList>
    </citation>
    <scope>NUCLEOTIDE SEQUENCE</scope>
    <source>
        <strain evidence="1">YG-Jan2019</strain>
    </source>
</reference>
<keyword evidence="2" id="KW-1185">Reference proteome</keyword>
<evidence type="ECO:0000313" key="1">
    <source>
        <dbReference type="EMBL" id="KAJ7987721.1"/>
    </source>
</evidence>
<name>A0ACC2F8R1_DALPE</name>
<protein>
    <submittedName>
        <fullName evidence="1">Uncharacterized protein</fullName>
    </submittedName>
</protein>
<accession>A0ACC2F8R1</accession>
<dbReference type="Proteomes" id="UP001157502">
    <property type="component" value="Chromosome 32"/>
</dbReference>
<dbReference type="EMBL" id="CM055759">
    <property type="protein sequence ID" value="KAJ7987721.1"/>
    <property type="molecule type" value="Genomic_DNA"/>
</dbReference>
<gene>
    <name evidence="1" type="ORF">DPEC_G00329430</name>
</gene>
<evidence type="ECO:0000313" key="2">
    <source>
        <dbReference type="Proteomes" id="UP001157502"/>
    </source>
</evidence>
<sequence length="125" mass="13558">MFCCLRATWSRRAVTQRPAGGVKPVTFGSAAERTTQLRSHPCLPAVSGKCGNFTKAWIHIIQGARMSEFSCSSWTSAETPGCQWTPERMPWVPGYSDPGSELAPLPVPLIDLRQGVIATEDGVLP</sequence>
<organism evidence="1 2">
    <name type="scientific">Dallia pectoralis</name>
    <name type="common">Alaska blackfish</name>
    <dbReference type="NCBI Taxonomy" id="75939"/>
    <lineage>
        <taxon>Eukaryota</taxon>
        <taxon>Metazoa</taxon>
        <taxon>Chordata</taxon>
        <taxon>Craniata</taxon>
        <taxon>Vertebrata</taxon>
        <taxon>Euteleostomi</taxon>
        <taxon>Actinopterygii</taxon>
        <taxon>Neopterygii</taxon>
        <taxon>Teleostei</taxon>
        <taxon>Protacanthopterygii</taxon>
        <taxon>Esociformes</taxon>
        <taxon>Umbridae</taxon>
        <taxon>Dallia</taxon>
    </lineage>
</organism>
<proteinExistence type="predicted"/>